<protein>
    <submittedName>
        <fullName evidence="1">Uncharacterized protein</fullName>
    </submittedName>
</protein>
<proteinExistence type="predicted"/>
<keyword evidence="2" id="KW-1185">Reference proteome</keyword>
<gene>
    <name evidence="1" type="ORF">M422DRAFT_276811</name>
</gene>
<name>A0A0C9U132_SPHS4</name>
<reference evidence="1 2" key="1">
    <citation type="submission" date="2014-06" db="EMBL/GenBank/DDBJ databases">
        <title>Evolutionary Origins and Diversification of the Mycorrhizal Mutualists.</title>
        <authorList>
            <consortium name="DOE Joint Genome Institute"/>
            <consortium name="Mycorrhizal Genomics Consortium"/>
            <person name="Kohler A."/>
            <person name="Kuo A."/>
            <person name="Nagy L.G."/>
            <person name="Floudas D."/>
            <person name="Copeland A."/>
            <person name="Barry K.W."/>
            <person name="Cichocki N."/>
            <person name="Veneault-Fourrey C."/>
            <person name="LaButti K."/>
            <person name="Lindquist E.A."/>
            <person name="Lipzen A."/>
            <person name="Lundell T."/>
            <person name="Morin E."/>
            <person name="Murat C."/>
            <person name="Riley R."/>
            <person name="Ohm R."/>
            <person name="Sun H."/>
            <person name="Tunlid A."/>
            <person name="Henrissat B."/>
            <person name="Grigoriev I.V."/>
            <person name="Hibbett D.S."/>
            <person name="Martin F."/>
        </authorList>
    </citation>
    <scope>NUCLEOTIDE SEQUENCE [LARGE SCALE GENOMIC DNA]</scope>
    <source>
        <strain evidence="1 2">SS14</strain>
    </source>
</reference>
<evidence type="ECO:0000313" key="2">
    <source>
        <dbReference type="Proteomes" id="UP000054279"/>
    </source>
</evidence>
<dbReference type="EMBL" id="KN837985">
    <property type="protein sequence ID" value="KIJ22722.1"/>
    <property type="molecule type" value="Genomic_DNA"/>
</dbReference>
<sequence>MESTAVSASVAGECEDSHRVRCARFGFIFLFTYSGSLQVAFRLGHVWYICLGSLVSSTVGFRTYIISKGSSKAESIEHINGKIAFSENSSESTEKLTTVIPRQEVKIFTLKDHCKGISPADANADGKIDNVVHRINDGTKCPLRFDGCPFIAPDGSCVVTLDIEIS</sequence>
<organism evidence="1 2">
    <name type="scientific">Sphaerobolus stellatus (strain SS14)</name>
    <dbReference type="NCBI Taxonomy" id="990650"/>
    <lineage>
        <taxon>Eukaryota</taxon>
        <taxon>Fungi</taxon>
        <taxon>Dikarya</taxon>
        <taxon>Basidiomycota</taxon>
        <taxon>Agaricomycotina</taxon>
        <taxon>Agaricomycetes</taxon>
        <taxon>Phallomycetidae</taxon>
        <taxon>Geastrales</taxon>
        <taxon>Sphaerobolaceae</taxon>
        <taxon>Sphaerobolus</taxon>
    </lineage>
</organism>
<dbReference type="Proteomes" id="UP000054279">
    <property type="component" value="Unassembled WGS sequence"/>
</dbReference>
<dbReference type="HOGENOM" id="CLU_1603810_0_0_1"/>
<evidence type="ECO:0000313" key="1">
    <source>
        <dbReference type="EMBL" id="KIJ22722.1"/>
    </source>
</evidence>
<accession>A0A0C9U132</accession>
<dbReference type="AlphaFoldDB" id="A0A0C9U132"/>